<dbReference type="InterPro" id="IPR006094">
    <property type="entry name" value="Oxid_FAD_bind_N"/>
</dbReference>
<dbReference type="NCBIfam" id="NF010480">
    <property type="entry name" value="PRK13905.1"/>
    <property type="match status" value="1"/>
</dbReference>
<comment type="cofactor">
    <cofactor evidence="1">
        <name>FAD</name>
        <dbReference type="ChEBI" id="CHEBI:57692"/>
    </cofactor>
</comment>
<dbReference type="InterPro" id="IPR016166">
    <property type="entry name" value="FAD-bd_PCMH"/>
</dbReference>
<dbReference type="Gene3D" id="3.90.78.10">
    <property type="entry name" value="UDP-N-acetylenolpyruvoylglucosamine reductase, C-terminal domain"/>
    <property type="match status" value="1"/>
</dbReference>
<dbReference type="PANTHER" id="PTHR21071">
    <property type="entry name" value="UDP-N-ACETYLENOLPYRUVOYLGLUCOSAMINE REDUCTASE"/>
    <property type="match status" value="1"/>
</dbReference>
<dbReference type="PROSITE" id="PS51387">
    <property type="entry name" value="FAD_PCMH"/>
    <property type="match status" value="1"/>
</dbReference>
<keyword evidence="8" id="KW-0285">Flavoprotein</keyword>
<evidence type="ECO:0000256" key="16">
    <source>
        <dbReference type="ARBA" id="ARBA00048914"/>
    </source>
</evidence>
<evidence type="ECO:0000256" key="3">
    <source>
        <dbReference type="ARBA" id="ARBA00004496"/>
    </source>
</evidence>
<dbReference type="Gene3D" id="3.30.465.10">
    <property type="match status" value="1"/>
</dbReference>
<organism evidence="18">
    <name type="scientific">hydrothermal vent metagenome</name>
    <dbReference type="NCBI Taxonomy" id="652676"/>
    <lineage>
        <taxon>unclassified sequences</taxon>
        <taxon>metagenomes</taxon>
        <taxon>ecological metagenomes</taxon>
    </lineage>
</organism>
<dbReference type="GO" id="GO:0051301">
    <property type="term" value="P:cell division"/>
    <property type="evidence" value="ECO:0007669"/>
    <property type="project" value="UniProtKB-KW"/>
</dbReference>
<dbReference type="Pfam" id="PF01565">
    <property type="entry name" value="FAD_binding_4"/>
    <property type="match status" value="1"/>
</dbReference>
<dbReference type="GO" id="GO:0009252">
    <property type="term" value="P:peptidoglycan biosynthetic process"/>
    <property type="evidence" value="ECO:0007669"/>
    <property type="project" value="UniProtKB-UniPathway"/>
</dbReference>
<evidence type="ECO:0000256" key="4">
    <source>
        <dbReference type="ARBA" id="ARBA00004752"/>
    </source>
</evidence>
<evidence type="ECO:0000256" key="8">
    <source>
        <dbReference type="ARBA" id="ARBA00022630"/>
    </source>
</evidence>
<evidence type="ECO:0000256" key="15">
    <source>
        <dbReference type="ARBA" id="ARBA00023316"/>
    </source>
</evidence>
<dbReference type="NCBIfam" id="TIGR00179">
    <property type="entry name" value="murB"/>
    <property type="match status" value="1"/>
</dbReference>
<proteinExistence type="inferred from homology"/>
<evidence type="ECO:0000256" key="9">
    <source>
        <dbReference type="ARBA" id="ARBA00022827"/>
    </source>
</evidence>
<name>A0A170PR53_9ZZZZ</name>
<comment type="catalytic activity">
    <reaction evidence="16">
        <text>UDP-N-acetyl-alpha-D-muramate + NADP(+) = UDP-N-acetyl-3-O-(1-carboxyvinyl)-alpha-D-glucosamine + NADPH + H(+)</text>
        <dbReference type="Rhea" id="RHEA:12248"/>
        <dbReference type="ChEBI" id="CHEBI:15378"/>
        <dbReference type="ChEBI" id="CHEBI:57783"/>
        <dbReference type="ChEBI" id="CHEBI:58349"/>
        <dbReference type="ChEBI" id="CHEBI:68483"/>
        <dbReference type="ChEBI" id="CHEBI:70757"/>
        <dbReference type="EC" id="1.3.1.98"/>
    </reaction>
</comment>
<comment type="pathway">
    <text evidence="4">Cell wall biogenesis; peptidoglycan biosynthesis.</text>
</comment>
<reference evidence="18" key="1">
    <citation type="submission" date="2015-10" db="EMBL/GenBank/DDBJ databases">
        <authorList>
            <person name="Gilbert D.G."/>
        </authorList>
    </citation>
    <scope>NUCLEOTIDE SEQUENCE</scope>
</reference>
<dbReference type="InterPro" id="IPR036318">
    <property type="entry name" value="FAD-bd_PCMH-like_sf"/>
</dbReference>
<sequence length="305" mass="33221">MTPAAAMNSKRYFPTVRGEVRCHELMAQHTSWRVGGQADYYFRPFDRNDLSQFLQVLPSETPLLWVGLGSNLLVRDAGFRGAVICCHGGLTQLTHLEDRGVIAEAGVACAKVARFCAKAGFSGAEFLAGIPGTVGGALAMNAGAFGSEIWDIVDQVELINRDGRIQQHPTSAFKTGYRWVELLPDHWFVGATLKLLRGSEDEGRQRIRSLLVERSEKQPIQASSAGSVFRNPAGDHAARLIDQAGLKGLKVGGAMVSNQHANFIVNTGNACAWDIEKLIACIQTRVKAKFGVFLETEVRIVGDRL</sequence>
<dbReference type="HAMAP" id="MF_00037">
    <property type="entry name" value="MurB"/>
    <property type="match status" value="1"/>
</dbReference>
<dbReference type="SUPFAM" id="SSF56194">
    <property type="entry name" value="Uridine diphospho-N-Acetylenolpyruvylglucosamine reductase, MurB, C-terminal domain"/>
    <property type="match status" value="1"/>
</dbReference>
<keyword evidence="10" id="KW-0521">NADP</keyword>
<keyword evidence="14" id="KW-0131">Cell cycle</keyword>
<dbReference type="InterPro" id="IPR016169">
    <property type="entry name" value="FAD-bd_PCMH_sub2"/>
</dbReference>
<dbReference type="GO" id="GO:0008762">
    <property type="term" value="F:UDP-N-acetylmuramate dehydrogenase activity"/>
    <property type="evidence" value="ECO:0007669"/>
    <property type="project" value="UniProtKB-EC"/>
</dbReference>
<evidence type="ECO:0000256" key="12">
    <source>
        <dbReference type="ARBA" id="ARBA00022984"/>
    </source>
</evidence>
<evidence type="ECO:0000256" key="11">
    <source>
        <dbReference type="ARBA" id="ARBA00022960"/>
    </source>
</evidence>
<dbReference type="PANTHER" id="PTHR21071:SF4">
    <property type="entry name" value="UDP-N-ACETYLENOLPYRUVOYLGLUCOSAMINE REDUCTASE"/>
    <property type="match status" value="1"/>
</dbReference>
<evidence type="ECO:0000256" key="13">
    <source>
        <dbReference type="ARBA" id="ARBA00023002"/>
    </source>
</evidence>
<dbReference type="GO" id="GO:0008360">
    <property type="term" value="P:regulation of cell shape"/>
    <property type="evidence" value="ECO:0007669"/>
    <property type="project" value="UniProtKB-KW"/>
</dbReference>
<evidence type="ECO:0000256" key="6">
    <source>
        <dbReference type="ARBA" id="ARBA00022490"/>
    </source>
</evidence>
<evidence type="ECO:0000256" key="1">
    <source>
        <dbReference type="ARBA" id="ARBA00001974"/>
    </source>
</evidence>
<dbReference type="Gene3D" id="3.30.43.10">
    <property type="entry name" value="Uridine Diphospho-n-acetylenolpyruvylglucosamine Reductase, domain 2"/>
    <property type="match status" value="1"/>
</dbReference>
<evidence type="ECO:0000256" key="14">
    <source>
        <dbReference type="ARBA" id="ARBA00023306"/>
    </source>
</evidence>
<evidence type="ECO:0000313" key="18">
    <source>
        <dbReference type="EMBL" id="CUS51716.1"/>
    </source>
</evidence>
<dbReference type="EC" id="1.3.1.98" evidence="5"/>
<comment type="subcellular location">
    <subcellularLocation>
        <location evidence="3">Cytoplasm</location>
    </subcellularLocation>
</comment>
<keyword evidence="15" id="KW-0961">Cell wall biogenesis/degradation</keyword>
<feature type="domain" description="FAD-binding PCMH-type" evidence="17">
    <location>
        <begin position="34"/>
        <end position="198"/>
    </location>
</feature>
<dbReference type="UniPathway" id="UPA00219"/>
<accession>A0A170PR53</accession>
<gene>
    <name evidence="18" type="ORF">MGWOODY_XGa2434</name>
</gene>
<protein>
    <recommendedName>
        <fullName evidence="5">UDP-N-acetylmuramate dehydrogenase</fullName>
        <ecNumber evidence="5">1.3.1.98</ecNumber>
    </recommendedName>
</protein>
<keyword evidence="12" id="KW-0573">Peptidoglycan synthesis</keyword>
<keyword evidence="7" id="KW-0132">Cell division</keyword>
<dbReference type="InterPro" id="IPR036635">
    <property type="entry name" value="MurB_C_sf"/>
</dbReference>
<comment type="function">
    <text evidence="2">Cell wall formation.</text>
</comment>
<dbReference type="AlphaFoldDB" id="A0A170PR53"/>
<evidence type="ECO:0000256" key="2">
    <source>
        <dbReference type="ARBA" id="ARBA00003921"/>
    </source>
</evidence>
<evidence type="ECO:0000256" key="7">
    <source>
        <dbReference type="ARBA" id="ARBA00022618"/>
    </source>
</evidence>
<dbReference type="Pfam" id="PF02873">
    <property type="entry name" value="MurB_C"/>
    <property type="match status" value="1"/>
</dbReference>
<dbReference type="SUPFAM" id="SSF56176">
    <property type="entry name" value="FAD-binding/transporter-associated domain-like"/>
    <property type="match status" value="1"/>
</dbReference>
<dbReference type="InterPro" id="IPR011601">
    <property type="entry name" value="MurB_C"/>
</dbReference>
<dbReference type="GO" id="GO:0005829">
    <property type="term" value="C:cytosol"/>
    <property type="evidence" value="ECO:0007669"/>
    <property type="project" value="TreeGrafter"/>
</dbReference>
<keyword evidence="13 18" id="KW-0560">Oxidoreductase</keyword>
<evidence type="ECO:0000256" key="5">
    <source>
        <dbReference type="ARBA" id="ARBA00012518"/>
    </source>
</evidence>
<dbReference type="GO" id="GO:0071555">
    <property type="term" value="P:cell wall organization"/>
    <property type="evidence" value="ECO:0007669"/>
    <property type="project" value="UniProtKB-KW"/>
</dbReference>
<dbReference type="EMBL" id="CZRL01000064">
    <property type="protein sequence ID" value="CUS51716.1"/>
    <property type="molecule type" value="Genomic_DNA"/>
</dbReference>
<evidence type="ECO:0000259" key="17">
    <source>
        <dbReference type="PROSITE" id="PS51387"/>
    </source>
</evidence>
<keyword evidence="6" id="KW-0963">Cytoplasm</keyword>
<dbReference type="InterPro" id="IPR003170">
    <property type="entry name" value="MurB"/>
</dbReference>
<keyword evidence="9" id="KW-0274">FAD</keyword>
<keyword evidence="11" id="KW-0133">Cell shape</keyword>
<evidence type="ECO:0000256" key="10">
    <source>
        <dbReference type="ARBA" id="ARBA00022857"/>
    </source>
</evidence>
<dbReference type="InterPro" id="IPR016167">
    <property type="entry name" value="FAD-bd_PCMH_sub1"/>
</dbReference>
<dbReference type="GO" id="GO:0071949">
    <property type="term" value="F:FAD binding"/>
    <property type="evidence" value="ECO:0007669"/>
    <property type="project" value="InterPro"/>
</dbReference>